<feature type="domain" description="DNA endonuclease activator Ctp1 C-terminal" evidence="22">
    <location>
        <begin position="797"/>
        <end position="836"/>
    </location>
</feature>
<dbReference type="InterPro" id="IPR033316">
    <property type="entry name" value="RBBP8-like"/>
</dbReference>
<feature type="compositionally biased region" description="Polar residues" evidence="21">
    <location>
        <begin position="378"/>
        <end position="396"/>
    </location>
</feature>
<keyword evidence="8" id="KW-0540">Nuclease</keyword>
<evidence type="ECO:0000256" key="18">
    <source>
        <dbReference type="ARBA" id="ARBA00023254"/>
    </source>
</evidence>
<dbReference type="GO" id="GO:0010792">
    <property type="term" value="P:DNA double-strand break processing involved in repair via single-strand annealing"/>
    <property type="evidence" value="ECO:0007669"/>
    <property type="project" value="TreeGrafter"/>
</dbReference>
<dbReference type="GO" id="GO:0005694">
    <property type="term" value="C:chromosome"/>
    <property type="evidence" value="ECO:0007669"/>
    <property type="project" value="UniProtKB-SubCell"/>
</dbReference>
<evidence type="ECO:0000256" key="13">
    <source>
        <dbReference type="ARBA" id="ARBA00022833"/>
    </source>
</evidence>
<dbReference type="GO" id="GO:0003684">
    <property type="term" value="F:damaged DNA binding"/>
    <property type="evidence" value="ECO:0007669"/>
    <property type="project" value="TreeGrafter"/>
</dbReference>
<keyword evidence="17" id="KW-0539">Nucleus</keyword>
<dbReference type="GO" id="GO:0051301">
    <property type="term" value="P:cell division"/>
    <property type="evidence" value="ECO:0007669"/>
    <property type="project" value="UniProtKB-KW"/>
</dbReference>
<dbReference type="AlphaFoldDB" id="A0A9Q0EQM5"/>
<reference evidence="24" key="1">
    <citation type="submission" date="2022-07" db="EMBL/GenBank/DDBJ databases">
        <title>Chromosome-level genome of Muraenolepis orangiensis.</title>
        <authorList>
            <person name="Kim J."/>
        </authorList>
    </citation>
    <scope>NUCLEOTIDE SEQUENCE</scope>
    <source>
        <strain evidence="24">KU_S4_2022</strain>
        <tissue evidence="24">Muscle</tissue>
    </source>
</reference>
<evidence type="ECO:0000256" key="9">
    <source>
        <dbReference type="ARBA" id="ARBA00022759"/>
    </source>
</evidence>
<evidence type="ECO:0000256" key="3">
    <source>
        <dbReference type="ARBA" id="ARBA00007496"/>
    </source>
</evidence>
<evidence type="ECO:0000256" key="5">
    <source>
        <dbReference type="ARBA" id="ARBA00022454"/>
    </source>
</evidence>
<keyword evidence="16" id="KW-0234">DNA repair</keyword>
<dbReference type="Pfam" id="PF08573">
    <property type="entry name" value="SAE2"/>
    <property type="match status" value="1"/>
</dbReference>
<evidence type="ECO:0000256" key="7">
    <source>
        <dbReference type="ARBA" id="ARBA00022618"/>
    </source>
</evidence>
<evidence type="ECO:0000256" key="10">
    <source>
        <dbReference type="ARBA" id="ARBA00022763"/>
    </source>
</evidence>
<keyword evidence="7" id="KW-0132">Cell division</keyword>
<dbReference type="GO" id="GO:0016787">
    <property type="term" value="F:hydrolase activity"/>
    <property type="evidence" value="ECO:0007669"/>
    <property type="project" value="UniProtKB-KW"/>
</dbReference>
<name>A0A9Q0EQM5_9TELE</name>
<proteinExistence type="inferred from homology"/>
<dbReference type="Pfam" id="PF10482">
    <property type="entry name" value="CtIP_N"/>
    <property type="match status" value="1"/>
</dbReference>
<dbReference type="GO" id="GO:0004519">
    <property type="term" value="F:endonuclease activity"/>
    <property type="evidence" value="ECO:0007669"/>
    <property type="project" value="UniProtKB-KW"/>
</dbReference>
<dbReference type="InterPro" id="IPR013882">
    <property type="entry name" value="Ctp1_C"/>
</dbReference>
<dbReference type="Proteomes" id="UP001148018">
    <property type="component" value="Unassembled WGS sequence"/>
</dbReference>
<keyword evidence="15" id="KW-0238">DNA-binding</keyword>
<evidence type="ECO:0000259" key="23">
    <source>
        <dbReference type="Pfam" id="PF10482"/>
    </source>
</evidence>
<feature type="non-terminal residue" evidence="24">
    <location>
        <position position="949"/>
    </location>
</feature>
<gene>
    <name evidence="24" type="ORF">NHX12_021511</name>
</gene>
<evidence type="ECO:0000256" key="1">
    <source>
        <dbReference type="ARBA" id="ARBA00004123"/>
    </source>
</evidence>
<feature type="region of interest" description="Disordered" evidence="21">
    <location>
        <begin position="454"/>
        <end position="544"/>
    </location>
</feature>
<organism evidence="24 25">
    <name type="scientific">Muraenolepis orangiensis</name>
    <name type="common">Patagonian moray cod</name>
    <dbReference type="NCBI Taxonomy" id="630683"/>
    <lineage>
        <taxon>Eukaryota</taxon>
        <taxon>Metazoa</taxon>
        <taxon>Chordata</taxon>
        <taxon>Craniata</taxon>
        <taxon>Vertebrata</taxon>
        <taxon>Euteleostomi</taxon>
        <taxon>Actinopterygii</taxon>
        <taxon>Neopterygii</taxon>
        <taxon>Teleostei</taxon>
        <taxon>Neoteleostei</taxon>
        <taxon>Acanthomorphata</taxon>
        <taxon>Zeiogadaria</taxon>
        <taxon>Gadariae</taxon>
        <taxon>Gadiformes</taxon>
        <taxon>Muraenolepidoidei</taxon>
        <taxon>Muraenolepididae</taxon>
        <taxon>Muraenolepis</taxon>
    </lineage>
</organism>
<keyword evidence="10" id="KW-0227">DNA damage</keyword>
<feature type="region of interest" description="Disordered" evidence="21">
    <location>
        <begin position="706"/>
        <end position="747"/>
    </location>
</feature>
<feature type="region of interest" description="Disordered" evidence="21">
    <location>
        <begin position="142"/>
        <end position="182"/>
    </location>
</feature>
<evidence type="ECO:0000256" key="4">
    <source>
        <dbReference type="ARBA" id="ARBA00020680"/>
    </source>
</evidence>
<evidence type="ECO:0000313" key="25">
    <source>
        <dbReference type="Proteomes" id="UP001148018"/>
    </source>
</evidence>
<feature type="domain" description="DNA endonuclease Ctp1 N-terminal" evidence="23">
    <location>
        <begin position="22"/>
        <end position="140"/>
    </location>
</feature>
<keyword evidence="9" id="KW-0255">Endonuclease</keyword>
<comment type="subcellular location">
    <subcellularLocation>
        <location evidence="2">Chromosome</location>
    </subcellularLocation>
    <subcellularLocation>
        <location evidence="1">Nucleus</location>
    </subcellularLocation>
</comment>
<keyword evidence="5" id="KW-0158">Chromosome</keyword>
<evidence type="ECO:0000256" key="11">
    <source>
        <dbReference type="ARBA" id="ARBA00022776"/>
    </source>
</evidence>
<keyword evidence="19" id="KW-0131">Cell cycle</keyword>
<evidence type="ECO:0000256" key="19">
    <source>
        <dbReference type="ARBA" id="ARBA00023306"/>
    </source>
</evidence>
<evidence type="ECO:0000259" key="22">
    <source>
        <dbReference type="Pfam" id="PF08573"/>
    </source>
</evidence>
<dbReference type="InterPro" id="IPR019518">
    <property type="entry name" value="CtIP_N"/>
</dbReference>
<feature type="coiled-coil region" evidence="20">
    <location>
        <begin position="30"/>
        <end position="85"/>
    </location>
</feature>
<feature type="region of interest" description="Disordered" evidence="21">
    <location>
        <begin position="860"/>
        <end position="896"/>
    </location>
</feature>
<evidence type="ECO:0000256" key="20">
    <source>
        <dbReference type="SAM" id="Coils"/>
    </source>
</evidence>
<dbReference type="GO" id="GO:0051321">
    <property type="term" value="P:meiotic cell cycle"/>
    <property type="evidence" value="ECO:0007669"/>
    <property type="project" value="UniProtKB-KW"/>
</dbReference>
<evidence type="ECO:0000256" key="2">
    <source>
        <dbReference type="ARBA" id="ARBA00004286"/>
    </source>
</evidence>
<dbReference type="PANTHER" id="PTHR15107">
    <property type="entry name" value="RETINOBLASTOMA BINDING PROTEIN 8"/>
    <property type="match status" value="1"/>
</dbReference>
<keyword evidence="6" id="KW-0597">Phosphoprotein</keyword>
<keyword evidence="25" id="KW-1185">Reference proteome</keyword>
<feature type="region of interest" description="Disordered" evidence="21">
    <location>
        <begin position="597"/>
        <end position="638"/>
    </location>
</feature>
<accession>A0A9Q0EQM5</accession>
<evidence type="ECO:0000256" key="21">
    <source>
        <dbReference type="SAM" id="MobiDB-lite"/>
    </source>
</evidence>
<evidence type="ECO:0000256" key="14">
    <source>
        <dbReference type="ARBA" id="ARBA00023054"/>
    </source>
</evidence>
<sequence length="949" mass="104479">MSSSPGPSRVSPASNGASSGLFEELWTRLRECHQNAIQELEAKVGKLKRERCLDAQRLEEYYSRNQQLKEQYKGLLDTVSHLEERLRTEVCDRCAVLQENFTTKQTELETSRQQYRSLIASLQSDKNRLGDENRRLSTELEELKASVAEPQRSTSPGPEDGMIPDSPVMPSSLPLASKLKRRRKCGDTTVRYAETPLPLSRSSMLLNGLDHELLGAPSRNHKKELVLVPDTCEMDTSQSPHFDRHLEEVITETCALELPARQVAAAAQVNLIHPSKCKLSSRPRLSASAHYPQSPLGESLSLLTHSKRPSGGGPPPRPKRNKVETCQEEAEEDLTLVAPEAASPDGPHATPPAHRLTKAGLYSGTPSDKGTRPAASHQLASHQLASRANQDVTTGIPSPDHAEIQPTVEPLWSMDPALALSMYYTQPMAAVKEEPASQREAADPDCTFVSHSLLQGQAPCNQDNKEDYNDDEEEGEDAEDEEEEEEAIPLGPFQKANDSMDNMFDVTAYGEYDSCDGTRFDQSQPAHEEAEEEKGSRYYADLPEEERQKKLSACSRHRFQYIPPSTPENFWEVAAAAQVNLIHPSKCKLSSRPRLSASAHYPQSPLGESLSLLTHSKRPSGGGPPPRPKRNKVETCQEEAEEDLTLVAPEAASPDAEIQPTVEPLWSMDPALALSMYYTQPMAAVKVAAAAQVNLIHPSKCKLSSRPRLSASAHYPQSPLGESLSLLTHSKRPSGGGPPPRPKRNKVETCQEEAEEDLTLVAPEAASPDAEIQPTVEPLWSMDPALALSMYYTQPMAAVKYYADLPEEERQKKLSACSRHRFQYIPPSTPENFWEVAAAAQVNLIHPSKCKLSSRPRLSASAHYPQSPLGESLSLLTHSKRPSGGGPPPRPKRNKVETCQEEAEEDLTLVAPEAASPDAEIQPTVEPLWSMDPALALSMYYTQPMAAVK</sequence>
<dbReference type="PANTHER" id="PTHR15107:SF4">
    <property type="entry name" value="DNA ENDONUCLEASE RBBP8"/>
    <property type="match status" value="1"/>
</dbReference>
<comment type="caution">
    <text evidence="24">The sequence shown here is derived from an EMBL/GenBank/DDBJ whole genome shotgun (WGS) entry which is preliminary data.</text>
</comment>
<protein>
    <recommendedName>
        <fullName evidence="4">DNA endonuclease RBBP8</fullName>
    </recommendedName>
</protein>
<evidence type="ECO:0000256" key="6">
    <source>
        <dbReference type="ARBA" id="ARBA00022553"/>
    </source>
</evidence>
<evidence type="ECO:0000256" key="15">
    <source>
        <dbReference type="ARBA" id="ARBA00023125"/>
    </source>
</evidence>
<dbReference type="GO" id="GO:0005634">
    <property type="term" value="C:nucleus"/>
    <property type="evidence" value="ECO:0007669"/>
    <property type="project" value="UniProtKB-SubCell"/>
</dbReference>
<evidence type="ECO:0000256" key="12">
    <source>
        <dbReference type="ARBA" id="ARBA00022801"/>
    </source>
</evidence>
<dbReference type="OrthoDB" id="5801062at2759"/>
<evidence type="ECO:0000256" key="17">
    <source>
        <dbReference type="ARBA" id="ARBA00023242"/>
    </source>
</evidence>
<keyword evidence="13" id="KW-0862">Zinc</keyword>
<keyword evidence="11" id="KW-0498">Mitosis</keyword>
<comment type="similarity">
    <text evidence="3">Belongs to the COM1/SAE2/CtIP family.</text>
</comment>
<evidence type="ECO:0000313" key="24">
    <source>
        <dbReference type="EMBL" id="KAJ3611496.1"/>
    </source>
</evidence>
<evidence type="ECO:0000256" key="8">
    <source>
        <dbReference type="ARBA" id="ARBA00022722"/>
    </source>
</evidence>
<keyword evidence="18" id="KW-0469">Meiosis</keyword>
<evidence type="ECO:0000256" key="16">
    <source>
        <dbReference type="ARBA" id="ARBA00023204"/>
    </source>
</evidence>
<keyword evidence="12" id="KW-0378">Hydrolase</keyword>
<dbReference type="EMBL" id="JANIIK010000037">
    <property type="protein sequence ID" value="KAJ3611496.1"/>
    <property type="molecule type" value="Genomic_DNA"/>
</dbReference>
<feature type="compositionally biased region" description="Acidic residues" evidence="21">
    <location>
        <begin position="468"/>
        <end position="487"/>
    </location>
</feature>
<feature type="region of interest" description="Disordered" evidence="21">
    <location>
        <begin position="282"/>
        <end position="404"/>
    </location>
</feature>
<keyword evidence="14 20" id="KW-0175">Coiled coil</keyword>